<dbReference type="AlphaFoldDB" id="A0A8W8IC89"/>
<reference evidence="1" key="1">
    <citation type="submission" date="2022-08" db="UniProtKB">
        <authorList>
            <consortium name="EnsemblMetazoa"/>
        </authorList>
    </citation>
    <scope>IDENTIFICATION</scope>
    <source>
        <strain evidence="1">05x7-T-G4-1.051#20</strain>
    </source>
</reference>
<dbReference type="Proteomes" id="UP000005408">
    <property type="component" value="Unassembled WGS sequence"/>
</dbReference>
<proteinExistence type="predicted"/>
<organism evidence="1 2">
    <name type="scientific">Magallana gigas</name>
    <name type="common">Pacific oyster</name>
    <name type="synonym">Crassostrea gigas</name>
    <dbReference type="NCBI Taxonomy" id="29159"/>
    <lineage>
        <taxon>Eukaryota</taxon>
        <taxon>Metazoa</taxon>
        <taxon>Spiralia</taxon>
        <taxon>Lophotrochozoa</taxon>
        <taxon>Mollusca</taxon>
        <taxon>Bivalvia</taxon>
        <taxon>Autobranchia</taxon>
        <taxon>Pteriomorphia</taxon>
        <taxon>Ostreida</taxon>
        <taxon>Ostreoidea</taxon>
        <taxon>Ostreidae</taxon>
        <taxon>Magallana</taxon>
    </lineage>
</organism>
<dbReference type="EnsemblMetazoa" id="G13361.1">
    <property type="protein sequence ID" value="G13361.1:cds"/>
    <property type="gene ID" value="G13361"/>
</dbReference>
<name>A0A8W8IC89_MAGGI</name>
<sequence length="127" mass="14405">MAIVLPRYFDVLELGLENDRDSTFCLTKLSTERTEGGKKSQLKEKFGHVLFKQESLSITSLYDVTTRNDTALKELREERSHNSRRNSDTFFSNKSLSALPLYMTSRQGMTPVSELRIPRIARTSGGG</sequence>
<accession>A0A8W8IC89</accession>
<evidence type="ECO:0000313" key="1">
    <source>
        <dbReference type="EnsemblMetazoa" id="G13361.1:cds"/>
    </source>
</evidence>
<protein>
    <submittedName>
        <fullName evidence="1">Uncharacterized protein</fullName>
    </submittedName>
</protein>
<keyword evidence="2" id="KW-1185">Reference proteome</keyword>
<evidence type="ECO:0000313" key="2">
    <source>
        <dbReference type="Proteomes" id="UP000005408"/>
    </source>
</evidence>